<organism evidence="3 4">
    <name type="scientific">Amycolatopsis taiwanensis</name>
    <dbReference type="NCBI Taxonomy" id="342230"/>
    <lineage>
        <taxon>Bacteria</taxon>
        <taxon>Bacillati</taxon>
        <taxon>Actinomycetota</taxon>
        <taxon>Actinomycetes</taxon>
        <taxon>Pseudonocardiales</taxon>
        <taxon>Pseudonocardiaceae</taxon>
        <taxon>Amycolatopsis</taxon>
    </lineage>
</organism>
<reference evidence="3" key="1">
    <citation type="submission" date="2023-03" db="EMBL/GenBank/DDBJ databases">
        <title>Amycolatopsis taiwanensis NBRC 103393.</title>
        <authorList>
            <person name="Ichikawa N."/>
            <person name="Sato H."/>
            <person name="Tonouchi N."/>
        </authorList>
    </citation>
    <scope>NUCLEOTIDE SEQUENCE</scope>
    <source>
        <strain evidence="3">NBRC 103393</strain>
    </source>
</reference>
<keyword evidence="2" id="KW-0812">Transmembrane</keyword>
<accession>A0A9W6QYZ9</accession>
<protein>
    <recommendedName>
        <fullName evidence="5">LysM domain-containing protein</fullName>
    </recommendedName>
</protein>
<comment type="caution">
    <text evidence="3">The sequence shown here is derived from an EMBL/GenBank/DDBJ whole genome shotgun (WGS) entry which is preliminary data.</text>
</comment>
<dbReference type="EMBL" id="BSTI01000005">
    <property type="protein sequence ID" value="GLY66303.1"/>
    <property type="molecule type" value="Genomic_DNA"/>
</dbReference>
<keyword evidence="2" id="KW-1133">Transmembrane helix</keyword>
<dbReference type="Proteomes" id="UP001165136">
    <property type="component" value="Unassembled WGS sequence"/>
</dbReference>
<keyword evidence="2" id="KW-0472">Membrane</keyword>
<evidence type="ECO:0000256" key="1">
    <source>
        <dbReference type="SAM" id="MobiDB-lite"/>
    </source>
</evidence>
<name>A0A9W6QYZ9_9PSEU</name>
<dbReference type="AlphaFoldDB" id="A0A9W6QYZ9"/>
<evidence type="ECO:0000256" key="2">
    <source>
        <dbReference type="SAM" id="Phobius"/>
    </source>
</evidence>
<feature type="transmembrane region" description="Helical" evidence="2">
    <location>
        <begin position="63"/>
        <end position="82"/>
    </location>
</feature>
<evidence type="ECO:0008006" key="5">
    <source>
        <dbReference type="Google" id="ProtNLM"/>
    </source>
</evidence>
<evidence type="ECO:0000313" key="3">
    <source>
        <dbReference type="EMBL" id="GLY66303.1"/>
    </source>
</evidence>
<feature type="region of interest" description="Disordered" evidence="1">
    <location>
        <begin position="1"/>
        <end position="37"/>
    </location>
</feature>
<sequence>MSILADEDEIAARAATRPRTPVRARRRAGEPRRPPTRARVVAGRRPVPVAECAPRRVSPRWPWLAAVAVAIGLAVAGLGVFADGVSGGVPDRTATVLVGQGQTLTDLARQYAPDSDPAAVVARIRQLNGLGDAMPVSGQPLAVPVGVTEVAGRP</sequence>
<evidence type="ECO:0000313" key="4">
    <source>
        <dbReference type="Proteomes" id="UP001165136"/>
    </source>
</evidence>
<proteinExistence type="predicted"/>
<keyword evidence="4" id="KW-1185">Reference proteome</keyword>
<dbReference type="RefSeq" id="WP_027943170.1">
    <property type="nucleotide sequence ID" value="NZ_BSTI01000005.1"/>
</dbReference>
<gene>
    <name evidence="3" type="ORF">Atai01_29220</name>
</gene>